<dbReference type="InterPro" id="IPR009100">
    <property type="entry name" value="AcylCoA_DH/oxidase_NM_dom_sf"/>
</dbReference>
<dbReference type="InterPro" id="IPR006091">
    <property type="entry name" value="Acyl-CoA_Oxase/DH_mid-dom"/>
</dbReference>
<dbReference type="EMBL" id="JAVDYG010000001">
    <property type="protein sequence ID" value="MDR7361378.1"/>
    <property type="molecule type" value="Genomic_DNA"/>
</dbReference>
<evidence type="ECO:0000259" key="7">
    <source>
        <dbReference type="Pfam" id="PF02770"/>
    </source>
</evidence>
<dbReference type="Gene3D" id="1.10.540.10">
    <property type="entry name" value="Acyl-CoA dehydrogenase/oxidase, N-terminal domain"/>
    <property type="match status" value="1"/>
</dbReference>
<comment type="caution">
    <text evidence="9">The sequence shown here is derived from an EMBL/GenBank/DDBJ whole genome shotgun (WGS) entry which is preliminary data.</text>
</comment>
<organism evidence="9 10">
    <name type="scientific">Nocardioides marmoribigeumensis</name>
    <dbReference type="NCBI Taxonomy" id="433649"/>
    <lineage>
        <taxon>Bacteria</taxon>
        <taxon>Bacillati</taxon>
        <taxon>Actinomycetota</taxon>
        <taxon>Actinomycetes</taxon>
        <taxon>Propionibacteriales</taxon>
        <taxon>Nocardioidaceae</taxon>
        <taxon>Nocardioides</taxon>
    </lineage>
</organism>
<dbReference type="PANTHER" id="PTHR43884">
    <property type="entry name" value="ACYL-COA DEHYDROGENASE"/>
    <property type="match status" value="1"/>
</dbReference>
<sequence length="435" mass="46436">MTQTGQGHQDVGSLALPMHAWKRSTPRTIAAVSTPSFDLTPDHEELKSWLHGFAADVIRPAAAEWDEKEEFPWPVVEEAAKAGIYSMDFFATQGFDPTGLGIPISMEELCWGDAGIGLAIVGTALAAAGVSSNGTQEQVLEWVPEMFGAPGDLKLGAFCSSEPDAGSDVGAMRTRARYDEATDEWVINGTKTWATNGGIADVHVVTAVVDPDLKTRGQASFVVPPGTKGLSQGQKFHKHGIRASHTAEVVLDNVRVPGRCLLGGKDKLDARLARAREGAGARGNASMATFERTRPAVGAMAVGIARAAYEVALDYAKTREQFGKAIIENQGVAFMLADMAVSIDASRLLVHRAAWMASQGKSFDAAEGSMSKLMAAETAVKVTGQAMQILGGNGYTREYPVERWARDAKIYTIFEGTSEIQRLVIARTVSGAPIR</sequence>
<dbReference type="InterPro" id="IPR009075">
    <property type="entry name" value="AcylCo_DH/oxidase_C"/>
</dbReference>
<dbReference type="SUPFAM" id="SSF47203">
    <property type="entry name" value="Acyl-CoA dehydrogenase C-terminal domain-like"/>
    <property type="match status" value="1"/>
</dbReference>
<keyword evidence="4 5" id="KW-0274">FAD</keyword>
<reference evidence="9 10" key="1">
    <citation type="submission" date="2023-07" db="EMBL/GenBank/DDBJ databases">
        <title>Sequencing the genomes of 1000 actinobacteria strains.</title>
        <authorList>
            <person name="Klenk H.-P."/>
        </authorList>
    </citation>
    <scope>NUCLEOTIDE SEQUENCE [LARGE SCALE GENOMIC DNA]</scope>
    <source>
        <strain evidence="9 10">DSM 19426</strain>
    </source>
</reference>
<dbReference type="PROSITE" id="PS00073">
    <property type="entry name" value="ACYL_COA_DH_2"/>
    <property type="match status" value="1"/>
</dbReference>
<keyword evidence="5" id="KW-0560">Oxidoreductase</keyword>
<evidence type="ECO:0000256" key="1">
    <source>
        <dbReference type="ARBA" id="ARBA00001974"/>
    </source>
</evidence>
<dbReference type="InterPro" id="IPR006089">
    <property type="entry name" value="Acyl-CoA_DH_CS"/>
</dbReference>
<dbReference type="InterPro" id="IPR037069">
    <property type="entry name" value="AcylCoA_DH/ox_N_sf"/>
</dbReference>
<evidence type="ECO:0000259" key="8">
    <source>
        <dbReference type="Pfam" id="PF02771"/>
    </source>
</evidence>
<accession>A0ABU2BUE8</accession>
<dbReference type="Gene3D" id="1.20.140.10">
    <property type="entry name" value="Butyryl-CoA Dehydrogenase, subunit A, domain 3"/>
    <property type="match status" value="1"/>
</dbReference>
<comment type="cofactor">
    <cofactor evidence="1 5">
        <name>FAD</name>
        <dbReference type="ChEBI" id="CHEBI:57692"/>
    </cofactor>
</comment>
<gene>
    <name evidence="9" type="ORF">J2S63_000931</name>
</gene>
<evidence type="ECO:0000256" key="3">
    <source>
        <dbReference type="ARBA" id="ARBA00022630"/>
    </source>
</evidence>
<evidence type="ECO:0000256" key="4">
    <source>
        <dbReference type="ARBA" id="ARBA00022827"/>
    </source>
</evidence>
<feature type="domain" description="Acyl-CoA oxidase/dehydrogenase middle" evidence="7">
    <location>
        <begin position="157"/>
        <end position="254"/>
    </location>
</feature>
<protein>
    <submittedName>
        <fullName evidence="9">Alkylation response protein AidB-like acyl-CoA dehydrogenase</fullName>
    </submittedName>
</protein>
<evidence type="ECO:0000259" key="6">
    <source>
        <dbReference type="Pfam" id="PF00441"/>
    </source>
</evidence>
<feature type="domain" description="Acyl-CoA dehydrogenase/oxidase C-terminal" evidence="6">
    <location>
        <begin position="285"/>
        <end position="429"/>
    </location>
</feature>
<dbReference type="InterPro" id="IPR036250">
    <property type="entry name" value="AcylCo_DH-like_C"/>
</dbReference>
<dbReference type="Pfam" id="PF00441">
    <property type="entry name" value="Acyl-CoA_dh_1"/>
    <property type="match status" value="1"/>
</dbReference>
<keyword evidence="10" id="KW-1185">Reference proteome</keyword>
<dbReference type="RefSeq" id="WP_310299271.1">
    <property type="nucleotide sequence ID" value="NZ_BAAAPS010000007.1"/>
</dbReference>
<dbReference type="Pfam" id="PF02770">
    <property type="entry name" value="Acyl-CoA_dh_M"/>
    <property type="match status" value="1"/>
</dbReference>
<dbReference type="Pfam" id="PF02771">
    <property type="entry name" value="Acyl-CoA_dh_N"/>
    <property type="match status" value="1"/>
</dbReference>
<feature type="domain" description="Acyl-CoA dehydrogenase/oxidase N-terminal" evidence="8">
    <location>
        <begin position="40"/>
        <end position="146"/>
    </location>
</feature>
<dbReference type="Gene3D" id="2.40.110.10">
    <property type="entry name" value="Butyryl-CoA Dehydrogenase, subunit A, domain 2"/>
    <property type="match status" value="1"/>
</dbReference>
<name>A0ABU2BUE8_9ACTN</name>
<evidence type="ECO:0000313" key="10">
    <source>
        <dbReference type="Proteomes" id="UP001183648"/>
    </source>
</evidence>
<keyword evidence="3 5" id="KW-0285">Flavoprotein</keyword>
<comment type="similarity">
    <text evidence="2 5">Belongs to the acyl-CoA dehydrogenase family.</text>
</comment>
<dbReference type="Proteomes" id="UP001183648">
    <property type="component" value="Unassembled WGS sequence"/>
</dbReference>
<dbReference type="SUPFAM" id="SSF56645">
    <property type="entry name" value="Acyl-CoA dehydrogenase NM domain-like"/>
    <property type="match status" value="1"/>
</dbReference>
<dbReference type="InterPro" id="IPR013786">
    <property type="entry name" value="AcylCoA_DH/ox_N"/>
</dbReference>
<dbReference type="InterPro" id="IPR046373">
    <property type="entry name" value="Acyl-CoA_Oxase/DH_mid-dom_sf"/>
</dbReference>
<evidence type="ECO:0000256" key="5">
    <source>
        <dbReference type="RuleBase" id="RU362125"/>
    </source>
</evidence>
<evidence type="ECO:0000256" key="2">
    <source>
        <dbReference type="ARBA" id="ARBA00009347"/>
    </source>
</evidence>
<proteinExistence type="inferred from homology"/>
<dbReference type="PANTHER" id="PTHR43884:SF12">
    <property type="entry name" value="ISOVALERYL-COA DEHYDROGENASE, MITOCHONDRIAL-RELATED"/>
    <property type="match status" value="1"/>
</dbReference>
<evidence type="ECO:0000313" key="9">
    <source>
        <dbReference type="EMBL" id="MDR7361378.1"/>
    </source>
</evidence>